<evidence type="ECO:0000313" key="1">
    <source>
        <dbReference type="EMBL" id="GES13209.1"/>
    </source>
</evidence>
<dbReference type="SUPFAM" id="SSF55961">
    <property type="entry name" value="Bet v1-like"/>
    <property type="match status" value="1"/>
</dbReference>
<dbReference type="AlphaFoldDB" id="A0A5M3WZ82"/>
<evidence type="ECO:0000313" key="2">
    <source>
        <dbReference type="Proteomes" id="UP000331127"/>
    </source>
</evidence>
<keyword evidence="2" id="KW-1185">Reference proteome</keyword>
<sequence length="219" mass="24415">MSEEGFIVEVTIAAPVDAVWRALREPEEIRRWHGWHFDGLDKEIEVIYQENAVESAEERWLDLGNDRFELTDLGDTTRLRLTRAPKGGNPDWDAYYDDINEGWTTFIHQLKFALERHPSADRRTIFTSGTASADIFGLAGLTAVADLPPGTPYAANGLTGEIWYRSPNQIGVTVAEWGDGLLVAGRGSGDNSMLVLTTYNLDDDTFAALESHWTTLLTV</sequence>
<dbReference type="Gene3D" id="3.30.530.20">
    <property type="match status" value="2"/>
</dbReference>
<gene>
    <name evidence="1" type="ORF">Amac_068060</name>
</gene>
<dbReference type="OrthoDB" id="3334241at2"/>
<protein>
    <recommendedName>
        <fullName evidence="3">Activator of HSP90 ATPase</fullName>
    </recommendedName>
</protein>
<name>A0A5M3WZ82_9ACTN</name>
<proteinExistence type="predicted"/>
<dbReference type="Proteomes" id="UP000331127">
    <property type="component" value="Unassembled WGS sequence"/>
</dbReference>
<dbReference type="RefSeq" id="WP_155358482.1">
    <property type="nucleotide sequence ID" value="NZ_BAAAHL010000025.1"/>
</dbReference>
<organism evidence="1 2">
    <name type="scientific">Acrocarpospora macrocephala</name>
    <dbReference type="NCBI Taxonomy" id="150177"/>
    <lineage>
        <taxon>Bacteria</taxon>
        <taxon>Bacillati</taxon>
        <taxon>Actinomycetota</taxon>
        <taxon>Actinomycetes</taxon>
        <taxon>Streptosporangiales</taxon>
        <taxon>Streptosporangiaceae</taxon>
        <taxon>Acrocarpospora</taxon>
    </lineage>
</organism>
<reference evidence="1 2" key="1">
    <citation type="submission" date="2019-10" db="EMBL/GenBank/DDBJ databases">
        <title>Whole genome shotgun sequence of Acrocarpospora macrocephala NBRC 16266.</title>
        <authorList>
            <person name="Ichikawa N."/>
            <person name="Kimura A."/>
            <person name="Kitahashi Y."/>
            <person name="Komaki H."/>
            <person name="Oguchi A."/>
        </authorList>
    </citation>
    <scope>NUCLEOTIDE SEQUENCE [LARGE SCALE GENOMIC DNA]</scope>
    <source>
        <strain evidence="1 2">NBRC 16266</strain>
    </source>
</reference>
<dbReference type="CDD" id="cd07814">
    <property type="entry name" value="SRPBCC_CalC_Aha1-like"/>
    <property type="match status" value="1"/>
</dbReference>
<comment type="caution">
    <text evidence="1">The sequence shown here is derived from an EMBL/GenBank/DDBJ whole genome shotgun (WGS) entry which is preliminary data.</text>
</comment>
<dbReference type="EMBL" id="BLAE01000044">
    <property type="protein sequence ID" value="GES13209.1"/>
    <property type="molecule type" value="Genomic_DNA"/>
</dbReference>
<accession>A0A5M3WZ82</accession>
<evidence type="ECO:0008006" key="3">
    <source>
        <dbReference type="Google" id="ProtNLM"/>
    </source>
</evidence>
<dbReference type="InterPro" id="IPR023393">
    <property type="entry name" value="START-like_dom_sf"/>
</dbReference>